<evidence type="ECO:0000256" key="1">
    <source>
        <dbReference type="SAM" id="Coils"/>
    </source>
</evidence>
<gene>
    <name evidence="2" type="ORF">F2Q69_00060853</name>
</gene>
<proteinExistence type="predicted"/>
<dbReference type="Proteomes" id="UP000712600">
    <property type="component" value="Unassembled WGS sequence"/>
</dbReference>
<dbReference type="EMBL" id="QGKX02000095">
    <property type="protein sequence ID" value="KAF3570683.1"/>
    <property type="molecule type" value="Genomic_DNA"/>
</dbReference>
<reference evidence="2" key="1">
    <citation type="submission" date="2019-12" db="EMBL/GenBank/DDBJ databases">
        <title>Genome sequencing and annotation of Brassica cretica.</title>
        <authorList>
            <person name="Studholme D.J."/>
            <person name="Sarris P."/>
        </authorList>
    </citation>
    <scope>NUCLEOTIDE SEQUENCE</scope>
    <source>
        <strain evidence="2">PFS-109/04</strain>
        <tissue evidence="2">Leaf</tissue>
    </source>
</reference>
<organism evidence="2 3">
    <name type="scientific">Brassica cretica</name>
    <name type="common">Mustard</name>
    <dbReference type="NCBI Taxonomy" id="69181"/>
    <lineage>
        <taxon>Eukaryota</taxon>
        <taxon>Viridiplantae</taxon>
        <taxon>Streptophyta</taxon>
        <taxon>Embryophyta</taxon>
        <taxon>Tracheophyta</taxon>
        <taxon>Spermatophyta</taxon>
        <taxon>Magnoliopsida</taxon>
        <taxon>eudicotyledons</taxon>
        <taxon>Gunneridae</taxon>
        <taxon>Pentapetalae</taxon>
        <taxon>rosids</taxon>
        <taxon>malvids</taxon>
        <taxon>Brassicales</taxon>
        <taxon>Brassicaceae</taxon>
        <taxon>Brassiceae</taxon>
        <taxon>Brassica</taxon>
    </lineage>
</organism>
<protein>
    <submittedName>
        <fullName evidence="2">Uncharacterized protein</fullName>
    </submittedName>
</protein>
<comment type="caution">
    <text evidence="2">The sequence shown here is derived from an EMBL/GenBank/DDBJ whole genome shotgun (WGS) entry which is preliminary data.</text>
</comment>
<accession>A0A8S9RCV0</accession>
<evidence type="ECO:0000313" key="2">
    <source>
        <dbReference type="EMBL" id="KAF3570683.1"/>
    </source>
</evidence>
<keyword evidence="1" id="KW-0175">Coiled coil</keyword>
<dbReference type="AlphaFoldDB" id="A0A8S9RCV0"/>
<sequence length="108" mass="12541">MDPWVEKQERKEMKKHCDMLQFICDAEHGIPSSCPCGGLIVDDVSTNPTEKDFLPGRKYFTCNTYKKDGLHFRQPWVLGVQEEVRSLKRKVDEMAAEIAQLKELLTRK</sequence>
<feature type="coiled-coil region" evidence="1">
    <location>
        <begin position="77"/>
        <end position="104"/>
    </location>
</feature>
<evidence type="ECO:0000313" key="3">
    <source>
        <dbReference type="Proteomes" id="UP000712600"/>
    </source>
</evidence>
<name>A0A8S9RCV0_BRACR</name>